<dbReference type="KEGG" id="chih:GWR21_16090"/>
<sequence>MTKQTTNRHILKKIRSHSKEKLHNDPAFKKLRENWNDFTTAAKAAKLMRTVMESIQIPVHDRKRHTTLTKIFKALLHTDKESAPGQKRMAKTDLSKLGHVELNTGICFDELFSFVLGSIRTDRDTGEVDINVLYDNTDKKKPPVEDATHFELCIGLAEIDFEKGTHHLSTSTSGIKLITNKRKLDLHFDLEKPKESDNKWWCFFAVNFYNKRQRLKDCAIILFGVLDAQMKFALIVAPAPTASPQTQQLTES</sequence>
<protein>
    <submittedName>
        <fullName evidence="1">Uncharacterized protein</fullName>
    </submittedName>
</protein>
<dbReference type="Proteomes" id="UP000476411">
    <property type="component" value="Chromosome"/>
</dbReference>
<proteinExistence type="predicted"/>
<dbReference type="RefSeq" id="WP_162332742.1">
    <property type="nucleotide sequence ID" value="NZ_CP048113.1"/>
</dbReference>
<reference evidence="1 2" key="1">
    <citation type="submission" date="2020-01" db="EMBL/GenBank/DDBJ databases">
        <title>Complete genome sequence of Chitinophaga sp. H33E-04 isolated from quinoa roots.</title>
        <authorList>
            <person name="Weon H.-Y."/>
            <person name="Lee S.A."/>
        </authorList>
    </citation>
    <scope>NUCLEOTIDE SEQUENCE [LARGE SCALE GENOMIC DNA]</scope>
    <source>
        <strain evidence="1 2">H33E-04</strain>
    </source>
</reference>
<evidence type="ECO:0000313" key="2">
    <source>
        <dbReference type="Proteomes" id="UP000476411"/>
    </source>
</evidence>
<dbReference type="AlphaFoldDB" id="A0A6B9ZI95"/>
<organism evidence="1 2">
    <name type="scientific">Chitinophaga agri</name>
    <dbReference type="NCBI Taxonomy" id="2703787"/>
    <lineage>
        <taxon>Bacteria</taxon>
        <taxon>Pseudomonadati</taxon>
        <taxon>Bacteroidota</taxon>
        <taxon>Chitinophagia</taxon>
        <taxon>Chitinophagales</taxon>
        <taxon>Chitinophagaceae</taxon>
        <taxon>Chitinophaga</taxon>
    </lineage>
</organism>
<dbReference type="EMBL" id="CP048113">
    <property type="protein sequence ID" value="QHS61064.1"/>
    <property type="molecule type" value="Genomic_DNA"/>
</dbReference>
<gene>
    <name evidence="1" type="ORF">GWR21_16090</name>
</gene>
<keyword evidence="2" id="KW-1185">Reference proteome</keyword>
<accession>A0A6B9ZI95</accession>
<evidence type="ECO:0000313" key="1">
    <source>
        <dbReference type="EMBL" id="QHS61064.1"/>
    </source>
</evidence>
<name>A0A6B9ZI95_9BACT</name>